<dbReference type="PROSITE" id="PS00211">
    <property type="entry name" value="ABC_TRANSPORTER_1"/>
    <property type="match status" value="1"/>
</dbReference>
<comment type="caution">
    <text evidence="6">The sequence shown here is derived from an EMBL/GenBank/DDBJ whole genome shotgun (WGS) entry which is preliminary data.</text>
</comment>
<sequence length="468" mass="52236">MLTVDHVSGGYADHPIIKDVTFSVKKGEFFGIVGPNGSGKTTLLKMISGLIPVAQGSILVNDKNITRFSKKELARTMAVLPQLTSQTFPYTVKDTIALGRYAHHNGLFQTWTETDESILQKILKQTNVERFAEASLHELSGGEQQRVFLAQALVQQPQFLLLDEPTNHLDLAHQKELLDLLKKSTAEQKMTVISIFHDLNLASLYCDRLLLLRRGQTKMLDTPIQVLTEPIIEEVYQTTVKTHPHPEVAKPQLHMMPRSELKLENNIKIDESYLVVKKEHILLKSPIPLRTLSTGICGSGVGWHSYFVICDINKAENCNDPAHDIMQRHLITHNFHPKATVGMMTAIKRDNVAFQFWRENQFSLFIVVIAGAENAINTWIFVNGKLKETAFIQAVMSAMEAKVEALKDMNIATSKTNKTADTASTDNILIAATQQGKFLSNASSTSVLVTAIRGGVYTLIKKVIRNTQ</sequence>
<dbReference type="SMART" id="SM00382">
    <property type="entry name" value="AAA"/>
    <property type="match status" value="1"/>
</dbReference>
<proteinExistence type="predicted"/>
<dbReference type="InterPro" id="IPR002808">
    <property type="entry name" value="AdoCbi_amidolase"/>
</dbReference>
<dbReference type="PANTHER" id="PTHR42794">
    <property type="entry name" value="HEMIN IMPORT ATP-BINDING PROTEIN HMUV"/>
    <property type="match status" value="1"/>
</dbReference>
<keyword evidence="1" id="KW-0813">Transport</keyword>
<evidence type="ECO:0000256" key="4">
    <source>
        <dbReference type="ARBA" id="ARBA00022967"/>
    </source>
</evidence>
<dbReference type="EMBL" id="JAGIKX010000016">
    <property type="protein sequence ID" value="MBP2257913.1"/>
    <property type="molecule type" value="Genomic_DNA"/>
</dbReference>
<protein>
    <submittedName>
        <fullName evidence="6">Iron complex transport system ATP-binding protein</fullName>
    </submittedName>
</protein>
<evidence type="ECO:0000313" key="7">
    <source>
        <dbReference type="Proteomes" id="UP001519294"/>
    </source>
</evidence>
<dbReference type="InterPro" id="IPR003593">
    <property type="entry name" value="AAA+_ATPase"/>
</dbReference>
<accession>A0ABS4S8T7</accession>
<dbReference type="Proteomes" id="UP001519294">
    <property type="component" value="Unassembled WGS sequence"/>
</dbReference>
<dbReference type="RefSeq" id="WP_226371219.1">
    <property type="nucleotide sequence ID" value="NZ_JAGIKX010000016.1"/>
</dbReference>
<evidence type="ECO:0000256" key="2">
    <source>
        <dbReference type="ARBA" id="ARBA00022741"/>
    </source>
</evidence>
<dbReference type="Gene3D" id="3.40.50.300">
    <property type="entry name" value="P-loop containing nucleotide triphosphate hydrolases"/>
    <property type="match status" value="1"/>
</dbReference>
<dbReference type="InterPro" id="IPR003439">
    <property type="entry name" value="ABC_transporter-like_ATP-bd"/>
</dbReference>
<reference evidence="6 7" key="1">
    <citation type="submission" date="2021-03" db="EMBL/GenBank/DDBJ databases">
        <title>Genomic Encyclopedia of Type Strains, Phase IV (KMG-IV): sequencing the most valuable type-strain genomes for metagenomic binning, comparative biology and taxonomic classification.</title>
        <authorList>
            <person name="Goeker M."/>
        </authorList>
    </citation>
    <scope>NUCLEOTIDE SEQUENCE [LARGE SCALE GENOMIC DNA]</scope>
    <source>
        <strain evidence="6 7">DSM 25790</strain>
    </source>
</reference>
<dbReference type="SUPFAM" id="SSF52540">
    <property type="entry name" value="P-loop containing nucleoside triphosphate hydrolases"/>
    <property type="match status" value="1"/>
</dbReference>
<keyword evidence="2" id="KW-0547">Nucleotide-binding</keyword>
<gene>
    <name evidence="6" type="ORF">J2Z81_001883</name>
</gene>
<dbReference type="GO" id="GO:0005524">
    <property type="term" value="F:ATP binding"/>
    <property type="evidence" value="ECO:0007669"/>
    <property type="project" value="UniProtKB-KW"/>
</dbReference>
<dbReference type="Pfam" id="PF00005">
    <property type="entry name" value="ABC_tran"/>
    <property type="match status" value="1"/>
</dbReference>
<name>A0ABS4S8T7_9BACI</name>
<organism evidence="6 7">
    <name type="scientific">Virgibacillus alimentarius</name>
    <dbReference type="NCBI Taxonomy" id="698769"/>
    <lineage>
        <taxon>Bacteria</taxon>
        <taxon>Bacillati</taxon>
        <taxon>Bacillota</taxon>
        <taxon>Bacilli</taxon>
        <taxon>Bacillales</taxon>
        <taxon>Bacillaceae</taxon>
        <taxon>Virgibacillus</taxon>
    </lineage>
</organism>
<dbReference type="PROSITE" id="PS50893">
    <property type="entry name" value="ABC_TRANSPORTER_2"/>
    <property type="match status" value="1"/>
</dbReference>
<dbReference type="InterPro" id="IPR017871">
    <property type="entry name" value="ABC_transporter-like_CS"/>
</dbReference>
<feature type="domain" description="ABC transporter" evidence="5">
    <location>
        <begin position="2"/>
        <end position="239"/>
    </location>
</feature>
<dbReference type="Pfam" id="PF01955">
    <property type="entry name" value="CbiZ"/>
    <property type="match status" value="1"/>
</dbReference>
<evidence type="ECO:0000313" key="6">
    <source>
        <dbReference type="EMBL" id="MBP2257913.1"/>
    </source>
</evidence>
<dbReference type="CDD" id="cd03214">
    <property type="entry name" value="ABC_Iron-Siderophores_B12_Hemin"/>
    <property type="match status" value="1"/>
</dbReference>
<keyword evidence="7" id="KW-1185">Reference proteome</keyword>
<dbReference type="InterPro" id="IPR027417">
    <property type="entry name" value="P-loop_NTPase"/>
</dbReference>
<keyword evidence="3 6" id="KW-0067">ATP-binding</keyword>
<evidence type="ECO:0000256" key="3">
    <source>
        <dbReference type="ARBA" id="ARBA00022840"/>
    </source>
</evidence>
<keyword evidence="4" id="KW-1278">Translocase</keyword>
<evidence type="ECO:0000259" key="5">
    <source>
        <dbReference type="PROSITE" id="PS50893"/>
    </source>
</evidence>
<dbReference type="PANTHER" id="PTHR42794:SF1">
    <property type="entry name" value="HEMIN IMPORT ATP-BINDING PROTEIN HMUV"/>
    <property type="match status" value="1"/>
</dbReference>
<evidence type="ECO:0000256" key="1">
    <source>
        <dbReference type="ARBA" id="ARBA00022448"/>
    </source>
</evidence>